<organism evidence="2">
    <name type="scientific">Prunus dulcis</name>
    <name type="common">Almond</name>
    <name type="synonym">Amygdalus dulcis</name>
    <dbReference type="NCBI Taxonomy" id="3755"/>
    <lineage>
        <taxon>Eukaryota</taxon>
        <taxon>Viridiplantae</taxon>
        <taxon>Streptophyta</taxon>
        <taxon>Embryophyta</taxon>
        <taxon>Tracheophyta</taxon>
        <taxon>Spermatophyta</taxon>
        <taxon>Magnoliopsida</taxon>
        <taxon>eudicotyledons</taxon>
        <taxon>Gunneridae</taxon>
        <taxon>Pentapetalae</taxon>
        <taxon>rosids</taxon>
        <taxon>fabids</taxon>
        <taxon>Rosales</taxon>
        <taxon>Rosaceae</taxon>
        <taxon>Amygdaloideae</taxon>
        <taxon>Amygdaleae</taxon>
        <taxon>Prunus</taxon>
    </lineage>
</organism>
<reference evidence="2" key="1">
    <citation type="journal article" date="2019" name="Science">
        <title>Mutation of a bHLH transcription factor allowed almond domestication.</title>
        <authorList>
            <person name="Sanchez-Perez R."/>
            <person name="Pavan S."/>
            <person name="Mazzeo R."/>
            <person name="Moldovan C."/>
            <person name="Aiese Cigliano R."/>
            <person name="Del Cueto J."/>
            <person name="Ricciardi F."/>
            <person name="Lotti C."/>
            <person name="Ricciardi L."/>
            <person name="Dicenta F."/>
            <person name="Lopez-Marques R.L."/>
            <person name="Lindberg Moller B."/>
        </authorList>
    </citation>
    <scope>NUCLEOTIDE SEQUENCE</scope>
</reference>
<dbReference type="EMBL" id="AP019303">
    <property type="protein sequence ID" value="BBH07329.1"/>
    <property type="molecule type" value="Genomic_DNA"/>
</dbReference>
<name>A0A4Y1RSL3_PRUDU</name>
<feature type="compositionally biased region" description="Low complexity" evidence="1">
    <location>
        <begin position="150"/>
        <end position="160"/>
    </location>
</feature>
<evidence type="ECO:0000256" key="1">
    <source>
        <dbReference type="SAM" id="MobiDB-lite"/>
    </source>
</evidence>
<sequence length="193" mass="21409">MSRLWVLDSLPGEVNPENRNKEVERVLHTLQSLPSSVPSRKVSKACLSTMPREPALLRFPRFRDIFVIALHVPALYFHQVVEKLIKAKKDPWKGTHIVVKTKQDATTAAIKKKAKKLNLFVIESDNWKEANTESSVESGGGDTSGEDSDSSNNDNAGTSNCDYRWKEGLTSTRQEMDNKVAEAPSSGTTNPDA</sequence>
<gene>
    <name evidence="2" type="ORF">Prudu_019234</name>
</gene>
<feature type="region of interest" description="Disordered" evidence="1">
    <location>
        <begin position="130"/>
        <end position="193"/>
    </location>
</feature>
<accession>A0A4Y1RSL3</accession>
<proteinExistence type="predicted"/>
<evidence type="ECO:0000313" key="2">
    <source>
        <dbReference type="EMBL" id="BBH07329.1"/>
    </source>
</evidence>
<dbReference type="AlphaFoldDB" id="A0A4Y1RSL3"/>
<protein>
    <submittedName>
        <fullName evidence="2">Uncharacterized protein</fullName>
    </submittedName>
</protein>